<evidence type="ECO:0000313" key="2">
    <source>
        <dbReference type="EMBL" id="SNB74296.1"/>
    </source>
</evidence>
<dbReference type="InterPro" id="IPR011033">
    <property type="entry name" value="PRC_barrel-like_sf"/>
</dbReference>
<sequence>MSEFTDSTDTTLLNSSGHLADNIGDGLIAASKVEGTSIYNRQGESLGSIHEVMLDKTKGNVAYAVMSFGGFLGMGKKYHPLPWSMLSYDQRLGGYVVNLDKDRLEGAPAYDDDTEANWADPAYGRGIDDYYGRPMGPLV</sequence>
<dbReference type="Gene3D" id="2.30.30.240">
    <property type="entry name" value="PRC-barrel domain"/>
    <property type="match status" value="1"/>
</dbReference>
<dbReference type="OrthoDB" id="8021018at2"/>
<proteinExistence type="predicted"/>
<dbReference type="AlphaFoldDB" id="A0A212RPD6"/>
<accession>A0A212RPD6</accession>
<evidence type="ECO:0000259" key="1">
    <source>
        <dbReference type="Pfam" id="PF05239"/>
    </source>
</evidence>
<organism evidence="2 3">
    <name type="scientific">Arboricoccus pini</name>
    <dbReference type="NCBI Taxonomy" id="1963835"/>
    <lineage>
        <taxon>Bacteria</taxon>
        <taxon>Pseudomonadati</taxon>
        <taxon>Pseudomonadota</taxon>
        <taxon>Alphaproteobacteria</taxon>
        <taxon>Geminicoccales</taxon>
        <taxon>Geminicoccaceae</taxon>
        <taxon>Arboricoccus</taxon>
    </lineage>
</organism>
<dbReference type="PANTHER" id="PTHR36505">
    <property type="entry name" value="BLR1072 PROTEIN"/>
    <property type="match status" value="1"/>
</dbReference>
<keyword evidence="3" id="KW-1185">Reference proteome</keyword>
<dbReference type="SUPFAM" id="SSF50346">
    <property type="entry name" value="PRC-barrel domain"/>
    <property type="match status" value="1"/>
</dbReference>
<reference evidence="2 3" key="1">
    <citation type="submission" date="2017-06" db="EMBL/GenBank/DDBJ databases">
        <authorList>
            <person name="Kim H.J."/>
            <person name="Triplett B.A."/>
        </authorList>
    </citation>
    <scope>NUCLEOTIDE SEQUENCE [LARGE SCALE GENOMIC DNA]</scope>
    <source>
        <strain evidence="2 3">B29T1</strain>
    </source>
</reference>
<dbReference type="Pfam" id="PF05239">
    <property type="entry name" value="PRC"/>
    <property type="match status" value="1"/>
</dbReference>
<evidence type="ECO:0000313" key="3">
    <source>
        <dbReference type="Proteomes" id="UP000197065"/>
    </source>
</evidence>
<dbReference type="Proteomes" id="UP000197065">
    <property type="component" value="Unassembled WGS sequence"/>
</dbReference>
<feature type="domain" description="PRC-barrel" evidence="1">
    <location>
        <begin position="27"/>
        <end position="103"/>
    </location>
</feature>
<dbReference type="RefSeq" id="WP_088562314.1">
    <property type="nucleotide sequence ID" value="NZ_FYEH01000011.1"/>
</dbReference>
<dbReference type="PANTHER" id="PTHR36505:SF1">
    <property type="entry name" value="BLR1072 PROTEIN"/>
    <property type="match status" value="1"/>
</dbReference>
<name>A0A212RPD6_9PROT</name>
<dbReference type="EMBL" id="FYEH01000011">
    <property type="protein sequence ID" value="SNB74296.1"/>
    <property type="molecule type" value="Genomic_DNA"/>
</dbReference>
<gene>
    <name evidence="2" type="ORF">SAMN07250955_111123</name>
</gene>
<dbReference type="InterPro" id="IPR027275">
    <property type="entry name" value="PRC-brl_dom"/>
</dbReference>
<protein>
    <submittedName>
        <fullName evidence="2">PRC-barrel domain-containing protein</fullName>
    </submittedName>
</protein>